<gene>
    <name evidence="1" type="ORF">OB919_13400</name>
</gene>
<name>A0AAP2Z9A5_9EURY</name>
<dbReference type="EMBL" id="JAOPJZ010000011">
    <property type="protein sequence ID" value="MCU4752961.1"/>
    <property type="molecule type" value="Genomic_DNA"/>
</dbReference>
<protein>
    <submittedName>
        <fullName evidence="1">Uncharacterized protein</fullName>
    </submittedName>
</protein>
<sequence length="53" mass="6141">MTALVIAFFPPARLERENDRDGRFSMLFDDEELESALPVGNRLKTTICTLRRQ</sequence>
<accession>A0AAP2Z9A5</accession>
<dbReference type="Proteomes" id="UP001321047">
    <property type="component" value="Unassembled WGS sequence"/>
</dbReference>
<comment type="caution">
    <text evidence="1">The sequence shown here is derived from an EMBL/GenBank/DDBJ whole genome shotgun (WGS) entry which is preliminary data.</text>
</comment>
<dbReference type="RefSeq" id="WP_342809286.1">
    <property type="nucleotide sequence ID" value="NZ_JAOPJZ010000011.1"/>
</dbReference>
<evidence type="ECO:0000313" key="1">
    <source>
        <dbReference type="EMBL" id="MCU4752961.1"/>
    </source>
</evidence>
<dbReference type="AlphaFoldDB" id="A0AAP2Z9A5"/>
<organism evidence="1 2">
    <name type="scientific">Natronosalvus hydrolyticus</name>
    <dbReference type="NCBI Taxonomy" id="2979988"/>
    <lineage>
        <taxon>Archaea</taxon>
        <taxon>Methanobacteriati</taxon>
        <taxon>Methanobacteriota</taxon>
        <taxon>Stenosarchaea group</taxon>
        <taxon>Halobacteria</taxon>
        <taxon>Halobacteriales</taxon>
        <taxon>Natrialbaceae</taxon>
        <taxon>Natronosalvus</taxon>
    </lineage>
</organism>
<evidence type="ECO:0000313" key="2">
    <source>
        <dbReference type="Proteomes" id="UP001321047"/>
    </source>
</evidence>
<reference evidence="1 2" key="1">
    <citation type="submission" date="2022-09" db="EMBL/GenBank/DDBJ databases">
        <title>Enrichment on poylsaccharides allowed isolation of novel metabolic and taxonomic groups of Haloarchaea.</title>
        <authorList>
            <person name="Sorokin D.Y."/>
            <person name="Elcheninov A.G."/>
            <person name="Khizhniak T.V."/>
            <person name="Kolganova T.V."/>
            <person name="Kublanov I.V."/>
        </authorList>
    </citation>
    <scope>NUCLEOTIDE SEQUENCE [LARGE SCALE GENOMIC DNA]</scope>
    <source>
        <strain evidence="1 2">AArc-curdl1</strain>
    </source>
</reference>
<proteinExistence type="predicted"/>
<keyword evidence="2" id="KW-1185">Reference proteome</keyword>